<gene>
    <name evidence="3" type="ORF">METZ01_LOCUS252416</name>
</gene>
<dbReference type="GO" id="GO:0005975">
    <property type="term" value="P:carbohydrate metabolic process"/>
    <property type="evidence" value="ECO:0007669"/>
    <property type="project" value="InterPro"/>
</dbReference>
<accession>A0A382IJY5</accession>
<dbReference type="PANTHER" id="PTHR34216:SF11">
    <property type="entry name" value="CHITOOLIGOSACCHARIDE DEACETYLASE"/>
    <property type="match status" value="1"/>
</dbReference>
<feature type="non-terminal residue" evidence="3">
    <location>
        <position position="147"/>
    </location>
</feature>
<dbReference type="GO" id="GO:0016810">
    <property type="term" value="F:hydrolase activity, acting on carbon-nitrogen (but not peptide) bonds"/>
    <property type="evidence" value="ECO:0007669"/>
    <property type="project" value="InterPro"/>
</dbReference>
<dbReference type="Gene3D" id="3.20.20.370">
    <property type="entry name" value="Glycoside hydrolase/deacetylase"/>
    <property type="match status" value="1"/>
</dbReference>
<dbReference type="InterPro" id="IPR011330">
    <property type="entry name" value="Glyco_hydro/deAcase_b/a-brl"/>
</dbReference>
<dbReference type="EMBL" id="UINC01067672">
    <property type="protein sequence ID" value="SVB99562.1"/>
    <property type="molecule type" value="Genomic_DNA"/>
</dbReference>
<feature type="domain" description="NodB homology" evidence="2">
    <location>
        <begin position="13"/>
        <end position="147"/>
    </location>
</feature>
<sequence length="147" mass="16414">MADTFPWPEGKRFALSLSFDDARASCLDHGIPLLNTHGVKATFYVLPHPVEEHLESWRAAAEAGHEMGNHTASHPCSANFHWISPDRRTEDWTLPQMETDLDEATVALQRLLDVTPRSFAYPCGNTTVGRGEQAHSYIPAIAKRFVC</sequence>
<reference evidence="3" key="1">
    <citation type="submission" date="2018-05" db="EMBL/GenBank/DDBJ databases">
        <authorList>
            <person name="Lanie J.A."/>
            <person name="Ng W.-L."/>
            <person name="Kazmierczak K.M."/>
            <person name="Andrzejewski T.M."/>
            <person name="Davidsen T.M."/>
            <person name="Wayne K.J."/>
            <person name="Tettelin H."/>
            <person name="Glass J.I."/>
            <person name="Rusch D."/>
            <person name="Podicherti R."/>
            <person name="Tsui H.-C.T."/>
            <person name="Winkler M.E."/>
        </authorList>
    </citation>
    <scope>NUCLEOTIDE SEQUENCE</scope>
</reference>
<organism evidence="3">
    <name type="scientific">marine metagenome</name>
    <dbReference type="NCBI Taxonomy" id="408172"/>
    <lineage>
        <taxon>unclassified sequences</taxon>
        <taxon>metagenomes</taxon>
        <taxon>ecological metagenomes</taxon>
    </lineage>
</organism>
<protein>
    <recommendedName>
        <fullName evidence="2">NodB homology domain-containing protein</fullName>
    </recommendedName>
</protein>
<dbReference type="AlphaFoldDB" id="A0A382IJY5"/>
<evidence type="ECO:0000313" key="3">
    <source>
        <dbReference type="EMBL" id="SVB99562.1"/>
    </source>
</evidence>
<evidence type="ECO:0000256" key="1">
    <source>
        <dbReference type="ARBA" id="ARBA00022729"/>
    </source>
</evidence>
<evidence type="ECO:0000259" key="2">
    <source>
        <dbReference type="PROSITE" id="PS51677"/>
    </source>
</evidence>
<dbReference type="SUPFAM" id="SSF88713">
    <property type="entry name" value="Glycoside hydrolase/deacetylase"/>
    <property type="match status" value="1"/>
</dbReference>
<dbReference type="InterPro" id="IPR002509">
    <property type="entry name" value="NODB_dom"/>
</dbReference>
<dbReference type="PANTHER" id="PTHR34216">
    <property type="match status" value="1"/>
</dbReference>
<dbReference type="Pfam" id="PF01522">
    <property type="entry name" value="Polysacc_deac_1"/>
    <property type="match status" value="1"/>
</dbReference>
<dbReference type="InterPro" id="IPR051398">
    <property type="entry name" value="Polysacch_Deacetylase"/>
</dbReference>
<name>A0A382IJY5_9ZZZZ</name>
<keyword evidence="1" id="KW-0732">Signal</keyword>
<proteinExistence type="predicted"/>
<dbReference type="PROSITE" id="PS51677">
    <property type="entry name" value="NODB"/>
    <property type="match status" value="1"/>
</dbReference>